<gene>
    <name evidence="1" type="primary">WBGene00275238</name>
    <name evidence="2" type="synonym">WBGene00275239</name>
</gene>
<reference evidence="3" key="1">
    <citation type="journal article" date="2008" name="Nat. Genet.">
        <title>The Pristionchus pacificus genome provides a unique perspective on nematode lifestyle and parasitism.</title>
        <authorList>
            <person name="Dieterich C."/>
            <person name="Clifton S.W."/>
            <person name="Schuster L.N."/>
            <person name="Chinwalla A."/>
            <person name="Delehaunty K."/>
            <person name="Dinkelacker I."/>
            <person name="Fulton L."/>
            <person name="Fulton R."/>
            <person name="Godfrey J."/>
            <person name="Minx P."/>
            <person name="Mitreva M."/>
            <person name="Roeseler W."/>
            <person name="Tian H."/>
            <person name="Witte H."/>
            <person name="Yang S.P."/>
            <person name="Wilson R.K."/>
            <person name="Sommer R.J."/>
        </authorList>
    </citation>
    <scope>NUCLEOTIDE SEQUENCE [LARGE SCALE GENOMIC DNA]</scope>
    <source>
        <strain evidence="3">PS312</strain>
    </source>
</reference>
<dbReference type="AlphaFoldDB" id="A0A2A6BPM2"/>
<evidence type="ECO:0000313" key="3">
    <source>
        <dbReference type="Proteomes" id="UP000005239"/>
    </source>
</evidence>
<dbReference type="EnsemblMetazoa" id="PPA36869.1">
    <property type="protein sequence ID" value="PPA36869.1"/>
    <property type="gene ID" value="WBGene00275238"/>
</dbReference>
<dbReference type="EnsemblMetazoa" id="PPA36870.1">
    <property type="protein sequence ID" value="PPA36870.1"/>
    <property type="gene ID" value="WBGene00275239"/>
</dbReference>
<evidence type="ECO:0000313" key="2">
    <source>
        <dbReference type="EnsemblMetazoa" id="PPA36870.1"/>
    </source>
</evidence>
<organism evidence="1 3">
    <name type="scientific">Pristionchus pacificus</name>
    <name type="common">Parasitic nematode worm</name>
    <dbReference type="NCBI Taxonomy" id="54126"/>
    <lineage>
        <taxon>Eukaryota</taxon>
        <taxon>Metazoa</taxon>
        <taxon>Ecdysozoa</taxon>
        <taxon>Nematoda</taxon>
        <taxon>Chromadorea</taxon>
        <taxon>Rhabditida</taxon>
        <taxon>Rhabditina</taxon>
        <taxon>Diplogasteromorpha</taxon>
        <taxon>Diplogasteroidea</taxon>
        <taxon>Neodiplogasteridae</taxon>
        <taxon>Pristionchus</taxon>
    </lineage>
</organism>
<protein>
    <submittedName>
        <fullName evidence="1">Uncharacterized protein</fullName>
    </submittedName>
</protein>
<reference evidence="1" key="2">
    <citation type="submission" date="2022-06" db="UniProtKB">
        <authorList>
            <consortium name="EnsemblMetazoa"/>
        </authorList>
    </citation>
    <scope>IDENTIFICATION</scope>
    <source>
        <strain evidence="1">PS312</strain>
    </source>
</reference>
<keyword evidence="3" id="KW-1185">Reference proteome</keyword>
<dbReference type="Proteomes" id="UP000005239">
    <property type="component" value="Unassembled WGS sequence"/>
</dbReference>
<evidence type="ECO:0000313" key="1">
    <source>
        <dbReference type="EnsemblMetazoa" id="PPA36869.1"/>
    </source>
</evidence>
<proteinExistence type="predicted"/>
<accession>A0A4X3P1K1</accession>
<name>A0A2A6BPM2_PRIPA</name>
<sequence length="45" mass="5595">NSTRSRQRISMREHRPKTFLHYEIRGKPRRIPSTRWLPDERKAIH</sequence>
<accession>A0A2A6BPM2</accession>